<dbReference type="InterPro" id="IPR027640">
    <property type="entry name" value="Kinesin-like_fam"/>
</dbReference>
<dbReference type="InterPro" id="IPR036961">
    <property type="entry name" value="Kinesin_motor_dom_sf"/>
</dbReference>
<protein>
    <recommendedName>
        <fullName evidence="10">Kinesin-like protein</fullName>
    </recommendedName>
</protein>
<reference evidence="14" key="1">
    <citation type="submission" date="2023-03" db="EMBL/GenBank/DDBJ databases">
        <title>Mating type loci evolution in Malassezia.</title>
        <authorList>
            <person name="Coelho M.A."/>
        </authorList>
    </citation>
    <scope>NUCLEOTIDE SEQUENCE</scope>
    <source>
        <strain evidence="14">CBS 9431</strain>
    </source>
</reference>
<dbReference type="PRINTS" id="PR00380">
    <property type="entry name" value="KINESINHEAVY"/>
</dbReference>
<comment type="similarity">
    <text evidence="9 10">Belongs to the TRAFAC class myosin-kinesin ATPase superfamily. Kinesin family.</text>
</comment>
<feature type="domain" description="Kinesin motor" evidence="13">
    <location>
        <begin position="4"/>
        <end position="329"/>
    </location>
</feature>
<evidence type="ECO:0000256" key="3">
    <source>
        <dbReference type="ARBA" id="ARBA00022701"/>
    </source>
</evidence>
<evidence type="ECO:0000256" key="4">
    <source>
        <dbReference type="ARBA" id="ARBA00022741"/>
    </source>
</evidence>
<feature type="coiled-coil region" evidence="11">
    <location>
        <begin position="730"/>
        <end position="815"/>
    </location>
</feature>
<proteinExistence type="inferred from homology"/>
<evidence type="ECO:0000256" key="1">
    <source>
        <dbReference type="ARBA" id="ARBA00004245"/>
    </source>
</evidence>
<dbReference type="AlphaFoldDB" id="A0AAF0EZJ0"/>
<name>A0AAF0EZJ0_9BASI</name>
<dbReference type="PANTHER" id="PTHR47968:SF75">
    <property type="entry name" value="CENTROMERE-ASSOCIATED PROTEIN E"/>
    <property type="match status" value="1"/>
</dbReference>
<dbReference type="SMART" id="SM00129">
    <property type="entry name" value="KISc"/>
    <property type="match status" value="1"/>
</dbReference>
<keyword evidence="6 11" id="KW-0175">Coiled coil</keyword>
<dbReference type="Gene3D" id="3.40.850.10">
    <property type="entry name" value="Kinesin motor domain"/>
    <property type="match status" value="1"/>
</dbReference>
<sequence length="872" mass="96633">MAANVKVVSRFRPAAVPQGGTAADADVVVAVEDLQTVRLPRLGESGSFTFDRVFPMDSRQVDVFEYSIKQTVTDVLNGYNGTIFAYGQTGSGKTHTMMGPDIADEELRGITPRITEQIFERIVSSPPTLEYLVKVSYMEIYMERVRDLLVPAFDNLQVHEDRTRGVYVKGLSEYYVSNADEVFSILEQGQLNRAVASTKMNTESSRSHSIFLFTIQQRNTENGTTKSGSLYLVDLAGSEKVGKTGASGQTLEEAKKINKSLSALGMVINALTDGKSSHVPYRDSKLTRILQESLGGNSRTTLIVNCSPVAYNAEETLSTLRFGVRAKSIQNNARVNAELSPEELRAQLRKATAQAAAHKRLAEALQAELTEWRAGRSVPESRWASFQPRLPSPSKNASPVRNASPMRDPLPDDDRDATLAALRTELASVREQELAASTRVRALETEQSALRLQADELVYARDEAMAQRDAIQADWAAEKARANVPTPKETPTEASTAQPAPEYTERLDTMLSDLALEHRPGVDAMLAIVGRLEQASSENAPVPMDDVRRLRDNIIQEQVALSSQMQSARITAQEMVVLQQQKAALGDRYAALQQRYDLITDHIGALEHGLRLGDETGGQLASLRQLLEEHTTATQLNTSTEVSHLEHLLSIRSEETEGLKGTLDDLRTSHEEQREAMSLLTDTLTAQGNVDPAVIRRLVDASTQMEKSRELITMRLREYERMKQQLMHGLRERSEKVVSMEMALEEMQDQYNMLLQSLHLRAQQKKMGMLERHLEQLANVQHRLVEQNTTLKQDVSAAEKKLAARNERIQTLEDELYTSRNGLPEVSALSSDPKGTLPFGRIAKPLRGGGLPPPAAANAAPKPTGNWFFTAK</sequence>
<keyword evidence="7 9" id="KW-0505">Motor protein</keyword>
<dbReference type="Proteomes" id="UP001217754">
    <property type="component" value="Chromosome 5"/>
</dbReference>
<feature type="binding site" evidence="9">
    <location>
        <begin position="87"/>
        <end position="94"/>
    </location>
    <ligand>
        <name>ATP</name>
        <dbReference type="ChEBI" id="CHEBI:30616"/>
    </ligand>
</feature>
<keyword evidence="15" id="KW-1185">Reference proteome</keyword>
<dbReference type="GO" id="GO:0008017">
    <property type="term" value="F:microtubule binding"/>
    <property type="evidence" value="ECO:0007669"/>
    <property type="project" value="InterPro"/>
</dbReference>
<keyword evidence="8" id="KW-0206">Cytoskeleton</keyword>
<evidence type="ECO:0000256" key="6">
    <source>
        <dbReference type="ARBA" id="ARBA00023054"/>
    </source>
</evidence>
<dbReference type="GO" id="GO:0007018">
    <property type="term" value="P:microtubule-based movement"/>
    <property type="evidence" value="ECO:0007669"/>
    <property type="project" value="InterPro"/>
</dbReference>
<dbReference type="InterPro" id="IPR027417">
    <property type="entry name" value="P-loop_NTPase"/>
</dbReference>
<dbReference type="PROSITE" id="PS50067">
    <property type="entry name" value="KINESIN_MOTOR_2"/>
    <property type="match status" value="1"/>
</dbReference>
<evidence type="ECO:0000313" key="15">
    <source>
        <dbReference type="Proteomes" id="UP001217754"/>
    </source>
</evidence>
<dbReference type="PANTHER" id="PTHR47968">
    <property type="entry name" value="CENTROMERE PROTEIN E"/>
    <property type="match status" value="1"/>
</dbReference>
<keyword evidence="4 9" id="KW-0547">Nucleotide-binding</keyword>
<evidence type="ECO:0000256" key="8">
    <source>
        <dbReference type="ARBA" id="ARBA00023212"/>
    </source>
</evidence>
<evidence type="ECO:0000256" key="2">
    <source>
        <dbReference type="ARBA" id="ARBA00022490"/>
    </source>
</evidence>
<dbReference type="InterPro" id="IPR059182">
    <property type="entry name" value="Khc_C"/>
</dbReference>
<dbReference type="InterPro" id="IPR019821">
    <property type="entry name" value="Kinesin_motor_CS"/>
</dbReference>
<dbReference type="CDD" id="cd01369">
    <property type="entry name" value="KISc_KHC_KIF5"/>
    <property type="match status" value="1"/>
</dbReference>
<feature type="region of interest" description="Disordered" evidence="12">
    <location>
        <begin position="482"/>
        <end position="501"/>
    </location>
</feature>
<evidence type="ECO:0000256" key="7">
    <source>
        <dbReference type="ARBA" id="ARBA00023175"/>
    </source>
</evidence>
<keyword evidence="5 9" id="KW-0067">ATP-binding</keyword>
<dbReference type="InterPro" id="IPR001752">
    <property type="entry name" value="Kinesin_motor_dom"/>
</dbReference>
<evidence type="ECO:0000256" key="5">
    <source>
        <dbReference type="ARBA" id="ARBA00022840"/>
    </source>
</evidence>
<evidence type="ECO:0000256" key="10">
    <source>
        <dbReference type="RuleBase" id="RU000394"/>
    </source>
</evidence>
<dbReference type="SUPFAM" id="SSF52540">
    <property type="entry name" value="P-loop containing nucleoside triphosphate hydrolases"/>
    <property type="match status" value="1"/>
</dbReference>
<dbReference type="PROSITE" id="PS00411">
    <property type="entry name" value="KINESIN_MOTOR_1"/>
    <property type="match status" value="1"/>
</dbReference>
<gene>
    <name evidence="14" type="ORF">MJAP1_002975</name>
</gene>
<keyword evidence="2" id="KW-0963">Cytoplasm</keyword>
<evidence type="ECO:0000256" key="12">
    <source>
        <dbReference type="SAM" id="MobiDB-lite"/>
    </source>
</evidence>
<evidence type="ECO:0000256" key="9">
    <source>
        <dbReference type="PROSITE-ProRule" id="PRU00283"/>
    </source>
</evidence>
<accession>A0AAF0EZJ0</accession>
<dbReference type="GO" id="GO:0005524">
    <property type="term" value="F:ATP binding"/>
    <property type="evidence" value="ECO:0007669"/>
    <property type="project" value="UniProtKB-UniRule"/>
</dbReference>
<dbReference type="GO" id="GO:0005874">
    <property type="term" value="C:microtubule"/>
    <property type="evidence" value="ECO:0007669"/>
    <property type="project" value="UniProtKB-KW"/>
</dbReference>
<evidence type="ECO:0000256" key="11">
    <source>
        <dbReference type="SAM" id="Coils"/>
    </source>
</evidence>
<dbReference type="Pfam" id="PF00225">
    <property type="entry name" value="Kinesin"/>
    <property type="match status" value="1"/>
</dbReference>
<feature type="region of interest" description="Disordered" evidence="12">
    <location>
        <begin position="382"/>
        <end position="414"/>
    </location>
</feature>
<dbReference type="RefSeq" id="XP_060122890.1">
    <property type="nucleotide sequence ID" value="XM_060266907.1"/>
</dbReference>
<dbReference type="EMBL" id="CP119962">
    <property type="protein sequence ID" value="WFD39993.1"/>
    <property type="molecule type" value="Genomic_DNA"/>
</dbReference>
<organism evidence="14 15">
    <name type="scientific">Malassezia japonica</name>
    <dbReference type="NCBI Taxonomy" id="223818"/>
    <lineage>
        <taxon>Eukaryota</taxon>
        <taxon>Fungi</taxon>
        <taxon>Dikarya</taxon>
        <taxon>Basidiomycota</taxon>
        <taxon>Ustilaginomycotina</taxon>
        <taxon>Malasseziomycetes</taxon>
        <taxon>Malasseziales</taxon>
        <taxon>Malasseziaceae</taxon>
        <taxon>Malassezia</taxon>
    </lineage>
</organism>
<dbReference type="CDD" id="cd23649">
    <property type="entry name" value="Khc_CBD_cc"/>
    <property type="match status" value="1"/>
</dbReference>
<dbReference type="FunFam" id="3.40.850.10:FF:000031">
    <property type="entry name" value="Kinesin-like protein"/>
    <property type="match status" value="1"/>
</dbReference>
<evidence type="ECO:0000259" key="13">
    <source>
        <dbReference type="PROSITE" id="PS50067"/>
    </source>
</evidence>
<keyword evidence="3 10" id="KW-0493">Microtubule</keyword>
<evidence type="ECO:0000313" key="14">
    <source>
        <dbReference type="EMBL" id="WFD39993.1"/>
    </source>
</evidence>
<dbReference type="GeneID" id="85226626"/>
<dbReference type="GO" id="GO:0003777">
    <property type="term" value="F:microtubule motor activity"/>
    <property type="evidence" value="ECO:0007669"/>
    <property type="project" value="InterPro"/>
</dbReference>
<comment type="subcellular location">
    <subcellularLocation>
        <location evidence="1">Cytoplasm</location>
        <location evidence="1">Cytoskeleton</location>
    </subcellularLocation>
</comment>